<feature type="transmembrane region" description="Helical" evidence="1">
    <location>
        <begin position="29"/>
        <end position="46"/>
    </location>
</feature>
<accession>A0A7X2T2D5</accession>
<proteinExistence type="predicted"/>
<reference evidence="2 3" key="1">
    <citation type="submission" date="2019-08" db="EMBL/GenBank/DDBJ databases">
        <title>In-depth cultivation of the pig gut microbiome towards novel bacterial diversity and tailored functional studies.</title>
        <authorList>
            <person name="Wylensek D."/>
            <person name="Hitch T.C.A."/>
            <person name="Clavel T."/>
        </authorList>
    </citation>
    <scope>NUCLEOTIDE SEQUENCE [LARGE SCALE GENOMIC DNA]</scope>
    <source>
        <strain evidence="2 3">WCA-383-APC-5B</strain>
    </source>
</reference>
<evidence type="ECO:0000313" key="2">
    <source>
        <dbReference type="EMBL" id="MSR92534.1"/>
    </source>
</evidence>
<sequence length="276" mass="31685">MYLIYGIAAILLCCIIQFASTFILRWSVLDLNLLLFFGVYFASKFVSEKMMLGLNKSNKMDTKIRRFVCIASGIAVFIALYYMEFKANDMLQGVTGHANLPTDCSFIDYLVYKMNYVDQEFVTKQGRVGTFPTSGVINYIIFVLQILCSVFGSYIGYSGKKTDYCDDCHKYYKTKELFCATHGDLGQIIKNGEIKIADLKKLTSFIDRHKICNDKKSAKYRGLLLYCPDCGKAKLTIKNKSYDSKSGKEFREKTIEIDKSWTKELVEKNTKKYNFD</sequence>
<dbReference type="AlphaFoldDB" id="A0A7X2T2D5"/>
<dbReference type="Proteomes" id="UP000460287">
    <property type="component" value="Unassembled WGS sequence"/>
</dbReference>
<keyword evidence="3" id="KW-1185">Reference proteome</keyword>
<keyword evidence="1" id="KW-0472">Membrane</keyword>
<feature type="transmembrane region" description="Helical" evidence="1">
    <location>
        <begin position="67"/>
        <end position="83"/>
    </location>
</feature>
<protein>
    <submittedName>
        <fullName evidence="2">Uncharacterized protein</fullName>
    </submittedName>
</protein>
<dbReference type="EMBL" id="VULX01000035">
    <property type="protein sequence ID" value="MSR92534.1"/>
    <property type="molecule type" value="Genomic_DNA"/>
</dbReference>
<keyword evidence="1" id="KW-0812">Transmembrane</keyword>
<feature type="transmembrane region" description="Helical" evidence="1">
    <location>
        <begin position="136"/>
        <end position="157"/>
    </location>
</feature>
<comment type="caution">
    <text evidence="2">The sequence shown here is derived from an EMBL/GenBank/DDBJ whole genome shotgun (WGS) entry which is preliminary data.</text>
</comment>
<name>A0A7X2T2D5_9CLOT</name>
<dbReference type="RefSeq" id="WP_154532522.1">
    <property type="nucleotide sequence ID" value="NZ_VULX01000035.1"/>
</dbReference>
<organism evidence="2 3">
    <name type="scientific">Inconstantimicrobium porci</name>
    <dbReference type="NCBI Taxonomy" id="2652291"/>
    <lineage>
        <taxon>Bacteria</taxon>
        <taxon>Bacillati</taxon>
        <taxon>Bacillota</taxon>
        <taxon>Clostridia</taxon>
        <taxon>Eubacteriales</taxon>
        <taxon>Clostridiaceae</taxon>
        <taxon>Inconstantimicrobium</taxon>
    </lineage>
</organism>
<evidence type="ECO:0000256" key="1">
    <source>
        <dbReference type="SAM" id="Phobius"/>
    </source>
</evidence>
<keyword evidence="1" id="KW-1133">Transmembrane helix</keyword>
<evidence type="ECO:0000313" key="3">
    <source>
        <dbReference type="Proteomes" id="UP000460287"/>
    </source>
</evidence>
<gene>
    <name evidence="2" type="ORF">FYJ33_14435</name>
</gene>